<dbReference type="AlphaFoldDB" id="A0A8S1M662"/>
<sequence length="272" mass="30835">MLILILFTICQSVIVSLDKTCLCSEIFLEYDCTAFGCKFEQKLCANLVCSDVKSRVECDSRFDCSFDHKTQTCSVFSQCNAYYVDVEEQCYNKGNQVIGCVSSGKKSEGYYQCTNYLAKQIEYVICSEQLTSASCNGVQSDGYRCVWKSISNKCVAFQLNNCDDASDLNEPLCDITYCVWSNNDCKEKQCKDFTSQSSCKYIPHLDGNQFTICSWTGNQCIELNSVSQLQQNNCSILTLGTYFWNNVKNQCIECEGYSKLFLMSLIILIIQF</sequence>
<dbReference type="EMBL" id="CAJJDM010000050">
    <property type="protein sequence ID" value="CAD8073175.1"/>
    <property type="molecule type" value="Genomic_DNA"/>
</dbReference>
<reference evidence="2" key="1">
    <citation type="submission" date="2021-01" db="EMBL/GenBank/DDBJ databases">
        <authorList>
            <consortium name="Genoscope - CEA"/>
            <person name="William W."/>
        </authorList>
    </citation>
    <scope>NUCLEOTIDE SEQUENCE</scope>
</reference>
<keyword evidence="1" id="KW-0732">Signal</keyword>
<dbReference type="OMA" id="FTICQSV"/>
<feature type="chain" id="PRO_5035791794" description="Transmembrane protein" evidence="1">
    <location>
        <begin position="17"/>
        <end position="272"/>
    </location>
</feature>
<evidence type="ECO:0000313" key="2">
    <source>
        <dbReference type="EMBL" id="CAD8073175.1"/>
    </source>
</evidence>
<evidence type="ECO:0008006" key="4">
    <source>
        <dbReference type="Google" id="ProtNLM"/>
    </source>
</evidence>
<keyword evidence="3" id="KW-1185">Reference proteome</keyword>
<accession>A0A8S1M662</accession>
<dbReference type="Proteomes" id="UP000688137">
    <property type="component" value="Unassembled WGS sequence"/>
</dbReference>
<comment type="caution">
    <text evidence="2">The sequence shown here is derived from an EMBL/GenBank/DDBJ whole genome shotgun (WGS) entry which is preliminary data.</text>
</comment>
<gene>
    <name evidence="2" type="ORF">PPRIM_AZ9-3.1.T0500246</name>
</gene>
<evidence type="ECO:0000256" key="1">
    <source>
        <dbReference type="SAM" id="SignalP"/>
    </source>
</evidence>
<evidence type="ECO:0000313" key="3">
    <source>
        <dbReference type="Proteomes" id="UP000688137"/>
    </source>
</evidence>
<name>A0A8S1M662_PARPR</name>
<proteinExistence type="predicted"/>
<protein>
    <recommendedName>
        <fullName evidence="4">Transmembrane protein</fullName>
    </recommendedName>
</protein>
<feature type="signal peptide" evidence="1">
    <location>
        <begin position="1"/>
        <end position="16"/>
    </location>
</feature>
<organism evidence="2 3">
    <name type="scientific">Paramecium primaurelia</name>
    <dbReference type="NCBI Taxonomy" id="5886"/>
    <lineage>
        <taxon>Eukaryota</taxon>
        <taxon>Sar</taxon>
        <taxon>Alveolata</taxon>
        <taxon>Ciliophora</taxon>
        <taxon>Intramacronucleata</taxon>
        <taxon>Oligohymenophorea</taxon>
        <taxon>Peniculida</taxon>
        <taxon>Parameciidae</taxon>
        <taxon>Paramecium</taxon>
    </lineage>
</organism>